<dbReference type="Gene3D" id="3.30.470.30">
    <property type="entry name" value="DNA ligase/mRNA capping enzyme"/>
    <property type="match status" value="1"/>
</dbReference>
<feature type="region of interest" description="Disordered" evidence="1">
    <location>
        <begin position="869"/>
        <end position="909"/>
    </location>
</feature>
<dbReference type="CDD" id="cd09917">
    <property type="entry name" value="F-box_SF"/>
    <property type="match status" value="1"/>
</dbReference>
<dbReference type="Pfam" id="PF00646">
    <property type="entry name" value="F-box"/>
    <property type="match status" value="1"/>
</dbReference>
<dbReference type="SMART" id="SM00256">
    <property type="entry name" value="FBOX"/>
    <property type="match status" value="1"/>
</dbReference>
<protein>
    <recommendedName>
        <fullName evidence="2">F-box domain-containing protein</fullName>
    </recommendedName>
</protein>
<dbReference type="InterPro" id="IPR036047">
    <property type="entry name" value="F-box-like_dom_sf"/>
</dbReference>
<feature type="compositionally biased region" description="Gly residues" evidence="1">
    <location>
        <begin position="539"/>
        <end position="548"/>
    </location>
</feature>
<name>A0A835Y1P0_9CHLO</name>
<dbReference type="EMBL" id="JAEHOE010000032">
    <property type="protein sequence ID" value="KAG2494298.1"/>
    <property type="molecule type" value="Genomic_DNA"/>
</dbReference>
<feature type="compositionally biased region" description="Low complexity" evidence="1">
    <location>
        <begin position="878"/>
        <end position="895"/>
    </location>
</feature>
<accession>A0A835Y1P0</accession>
<dbReference type="Gene3D" id="1.20.1280.50">
    <property type="match status" value="1"/>
</dbReference>
<reference evidence="3" key="1">
    <citation type="journal article" date="2020" name="bioRxiv">
        <title>Comparative genomics of Chlamydomonas.</title>
        <authorList>
            <person name="Craig R.J."/>
            <person name="Hasan A.R."/>
            <person name="Ness R.W."/>
            <person name="Keightley P.D."/>
        </authorList>
    </citation>
    <scope>NUCLEOTIDE SEQUENCE</scope>
    <source>
        <strain evidence="3">CCAP 11/70</strain>
    </source>
</reference>
<feature type="region of interest" description="Disordered" evidence="1">
    <location>
        <begin position="479"/>
        <end position="548"/>
    </location>
</feature>
<evidence type="ECO:0000259" key="2">
    <source>
        <dbReference type="SMART" id="SM00256"/>
    </source>
</evidence>
<evidence type="ECO:0000256" key="1">
    <source>
        <dbReference type="SAM" id="MobiDB-lite"/>
    </source>
</evidence>
<sequence>MVNAILLLGPQSHAKAVLGHYLASQQPSSSRFVVLAEEEGRSEANADDLGPQLEEHFRWAQAEGARSATASPSAPTHAAAPLLVLDCVWDLRGGFELLSALRAHGVRLLQVLYLPSNITESQHASLVQASKDAYQAYKEKPNAAPDSQCSQRRNERWMASASRLIELFTSLGIMTEISTTATQYSYSYSGGGPRHSLVALGYDAGPAWTGDDTGVPPPSDSAVAEHAHKRPRQEQPGKPPPEWLRAASGRLPTALTATPLRLVTCPAAELGGDGCGLVTCGEERRGVLAAAEQLLGLKGLGEVGEPGAATASTATHFLEPASRVRSAADVRWVAWPGRYAARRRWADGVRYLLLALGPQLGGTVKQREEGAAGATVQPPGASGTIESCSSKDGTDKPHEVSRVYLLNPAGALYACQATVEQKAGRGGGGGGSGGLGGSLPAGTVLDGEVVWRDRRAFFLAFDALSVAGRRLWQLELPDRLAPLGPEPDREADAKGSAGDREGGAGDSKRSAGSGKHGAGGSKGRSDGGARGRKGRGDGRAGGSKGRGNGGAACRYLGLVSEDGIEPLQRAEAGPGASARAYTPSLGMRGALPCCPPPLPANTAASSSTDASANPVLTVFRAACADVSQAEISALASGGAHGIVFTPYSVPYALLTPELLYEWTPARRAYDRFVARGQAVSDLKKGRYSSEWGQLLPELMYECRPGDPTRAAQDPATYQPVAVRWDLPYGVPARPSTPQMLAARLGLTGAVPYFVGPSKDFRGRLPGQEEMSYCSVSYAAHMLHPLAVWDRLCFGGASRTGLADGLPPHLRTELSSQLDAWEGAWTAVRHEAAEALAAARDGGVLTQLAGLSSQLATAVWAAEEQAAEAGGVAPGGAPAGAASAAAGQAGSPRGEAAGSGSGGTSSQAPAGKLAAVLPPSLYCGERTRHVSEAKIHQQLLLALRPAWDGSGLPGYAPSPAFEQLWASGWAGGPEVGRMAAQPPAPMSQLLDELLERCLAPLEGRDLVAALCVCRRWRRVLQRSGPGAAAAAGAAAGAGGGGGRSLARRLQAGRLEAERREEEWRDCCRENREQAIADDDMAAAYEMEMEDDYDFDDYYGGF</sequence>
<evidence type="ECO:0000313" key="4">
    <source>
        <dbReference type="Proteomes" id="UP000612055"/>
    </source>
</evidence>
<keyword evidence="4" id="KW-1185">Reference proteome</keyword>
<proteinExistence type="predicted"/>
<organism evidence="3 4">
    <name type="scientific">Edaphochlamys debaryana</name>
    <dbReference type="NCBI Taxonomy" id="47281"/>
    <lineage>
        <taxon>Eukaryota</taxon>
        <taxon>Viridiplantae</taxon>
        <taxon>Chlorophyta</taxon>
        <taxon>core chlorophytes</taxon>
        <taxon>Chlorophyceae</taxon>
        <taxon>CS clade</taxon>
        <taxon>Chlamydomonadales</taxon>
        <taxon>Chlamydomonadales incertae sedis</taxon>
        <taxon>Edaphochlamys</taxon>
    </lineage>
</organism>
<feature type="domain" description="F-box" evidence="2">
    <location>
        <begin position="988"/>
        <end position="1028"/>
    </location>
</feature>
<feature type="region of interest" description="Disordered" evidence="1">
    <location>
        <begin position="209"/>
        <end position="245"/>
    </location>
</feature>
<dbReference type="Proteomes" id="UP000612055">
    <property type="component" value="Unassembled WGS sequence"/>
</dbReference>
<dbReference type="SUPFAM" id="SSF81383">
    <property type="entry name" value="F-box domain"/>
    <property type="match status" value="1"/>
</dbReference>
<feature type="compositionally biased region" description="Basic and acidic residues" evidence="1">
    <location>
        <begin position="523"/>
        <end position="538"/>
    </location>
</feature>
<feature type="compositionally biased region" description="Basic and acidic residues" evidence="1">
    <location>
        <begin position="486"/>
        <end position="509"/>
    </location>
</feature>
<dbReference type="InterPro" id="IPR001810">
    <property type="entry name" value="F-box_dom"/>
</dbReference>
<dbReference type="AlphaFoldDB" id="A0A835Y1P0"/>
<feature type="region of interest" description="Disordered" evidence="1">
    <location>
        <begin position="367"/>
        <end position="397"/>
    </location>
</feature>
<gene>
    <name evidence="3" type="ORF">HYH03_007651</name>
</gene>
<evidence type="ECO:0000313" key="3">
    <source>
        <dbReference type="EMBL" id="KAG2494298.1"/>
    </source>
</evidence>
<comment type="caution">
    <text evidence="3">The sequence shown here is derived from an EMBL/GenBank/DDBJ whole genome shotgun (WGS) entry which is preliminary data.</text>
</comment>